<organism evidence="1">
    <name type="scientific">marine metagenome</name>
    <dbReference type="NCBI Taxonomy" id="408172"/>
    <lineage>
        <taxon>unclassified sequences</taxon>
        <taxon>metagenomes</taxon>
        <taxon>ecological metagenomes</taxon>
    </lineage>
</organism>
<gene>
    <name evidence="1" type="ORF">METZ01_LOCUS108374</name>
</gene>
<feature type="non-terminal residue" evidence="1">
    <location>
        <position position="1"/>
    </location>
</feature>
<proteinExistence type="predicted"/>
<dbReference type="EMBL" id="UINC01012758">
    <property type="protein sequence ID" value="SVA55520.1"/>
    <property type="molecule type" value="Genomic_DNA"/>
</dbReference>
<accession>A0A381WSS7</accession>
<evidence type="ECO:0000313" key="1">
    <source>
        <dbReference type="EMBL" id="SVA55520.1"/>
    </source>
</evidence>
<reference evidence="1" key="1">
    <citation type="submission" date="2018-05" db="EMBL/GenBank/DDBJ databases">
        <authorList>
            <person name="Lanie J.A."/>
            <person name="Ng W.-L."/>
            <person name="Kazmierczak K.M."/>
            <person name="Andrzejewski T.M."/>
            <person name="Davidsen T.M."/>
            <person name="Wayne K.J."/>
            <person name="Tettelin H."/>
            <person name="Glass J.I."/>
            <person name="Rusch D."/>
            <person name="Podicherti R."/>
            <person name="Tsui H.-C.T."/>
            <person name="Winkler M.E."/>
        </authorList>
    </citation>
    <scope>NUCLEOTIDE SEQUENCE</scope>
</reference>
<name>A0A381WSS7_9ZZZZ</name>
<dbReference type="AlphaFoldDB" id="A0A381WSS7"/>
<sequence>VSDSADGAAFEPLKKFSFRPTEKLEQVRPVKAVPGLKIRTGDRLSKSVPRADQLAVVTAEYSVPDQMSEFNRN</sequence>
<protein>
    <submittedName>
        <fullName evidence="1">Uncharacterized protein</fullName>
    </submittedName>
</protein>